<dbReference type="EMBL" id="FMXA01000015">
    <property type="protein sequence ID" value="SDA54484.1"/>
    <property type="molecule type" value="Genomic_DNA"/>
</dbReference>
<dbReference type="RefSeq" id="WP_091364866.1">
    <property type="nucleotide sequence ID" value="NZ_FMXA01000015.1"/>
</dbReference>
<dbReference type="GO" id="GO:0017148">
    <property type="term" value="P:negative regulation of translation"/>
    <property type="evidence" value="ECO:0007669"/>
    <property type="project" value="UniProtKB-UniRule"/>
</dbReference>
<dbReference type="OrthoDB" id="9793681at2"/>
<dbReference type="PANTHER" id="PTHR21043:SF0">
    <property type="entry name" value="MITOCHONDRIAL ASSEMBLY OF RIBOSOMAL LARGE SUBUNIT PROTEIN 1"/>
    <property type="match status" value="1"/>
</dbReference>
<dbReference type="GO" id="GO:0042256">
    <property type="term" value="P:cytosolic ribosome assembly"/>
    <property type="evidence" value="ECO:0007669"/>
    <property type="project" value="UniProtKB-UniRule"/>
</dbReference>
<accession>A0A1G5W969</accession>
<name>A0A1G5W969_9FIRM</name>
<evidence type="ECO:0000313" key="3">
    <source>
        <dbReference type="EMBL" id="SDA54484.1"/>
    </source>
</evidence>
<sequence length="128" mass="14798">MNQEIKEICHAIADKKGVLIKVLNVRDLTSIADYFILASTRNKKQSQAAADAVEDKMAEKKVHCLRKEGYREGDWILLDFGDVIVHIFTDDERRHYELDSLWSEAPAEEYHEEDDEADGFEGMLKVKR</sequence>
<dbReference type="Pfam" id="PF02410">
    <property type="entry name" value="RsfS"/>
    <property type="match status" value="1"/>
</dbReference>
<comment type="subunit">
    <text evidence="2">Interacts with ribosomal protein uL14 (rplN).</text>
</comment>
<dbReference type="InterPro" id="IPR043519">
    <property type="entry name" value="NT_sf"/>
</dbReference>
<reference evidence="3 4" key="1">
    <citation type="submission" date="2016-10" db="EMBL/GenBank/DDBJ databases">
        <authorList>
            <person name="de Groot N.N."/>
        </authorList>
    </citation>
    <scope>NUCLEOTIDE SEQUENCE [LARGE SCALE GENOMIC DNA]</scope>
    <source>
        <strain evidence="3 4">DSM 15230</strain>
    </source>
</reference>
<dbReference type="Proteomes" id="UP000199689">
    <property type="component" value="Unassembled WGS sequence"/>
</dbReference>
<keyword evidence="2" id="KW-0963">Cytoplasm</keyword>
<evidence type="ECO:0000256" key="1">
    <source>
        <dbReference type="ARBA" id="ARBA00010574"/>
    </source>
</evidence>
<comment type="function">
    <text evidence="2">Functions as a ribosomal silencing factor. Interacts with ribosomal protein uL14 (rplN), blocking formation of intersubunit bridge B8. Prevents association of the 30S and 50S ribosomal subunits and the formation of functional ribosomes, thus repressing translation.</text>
</comment>
<dbReference type="GO" id="GO:0090071">
    <property type="term" value="P:negative regulation of ribosome biogenesis"/>
    <property type="evidence" value="ECO:0007669"/>
    <property type="project" value="UniProtKB-UniRule"/>
</dbReference>
<dbReference type="SUPFAM" id="SSF81301">
    <property type="entry name" value="Nucleotidyltransferase"/>
    <property type="match status" value="1"/>
</dbReference>
<protein>
    <recommendedName>
        <fullName evidence="2">Ribosomal silencing factor RsfS</fullName>
    </recommendedName>
</protein>
<dbReference type="GO" id="GO:0043023">
    <property type="term" value="F:ribosomal large subunit binding"/>
    <property type="evidence" value="ECO:0007669"/>
    <property type="project" value="TreeGrafter"/>
</dbReference>
<keyword evidence="2" id="KW-0810">Translation regulation</keyword>
<dbReference type="HAMAP" id="MF_01477">
    <property type="entry name" value="Iojap_RsfS"/>
    <property type="match status" value="1"/>
</dbReference>
<evidence type="ECO:0000256" key="2">
    <source>
        <dbReference type="HAMAP-Rule" id="MF_01477"/>
    </source>
</evidence>
<organism evidence="3 4">
    <name type="scientific">Allisonella histaminiformans</name>
    <dbReference type="NCBI Taxonomy" id="209880"/>
    <lineage>
        <taxon>Bacteria</taxon>
        <taxon>Bacillati</taxon>
        <taxon>Bacillota</taxon>
        <taxon>Negativicutes</taxon>
        <taxon>Veillonellales</taxon>
        <taxon>Veillonellaceae</taxon>
        <taxon>Allisonella</taxon>
    </lineage>
</organism>
<comment type="subcellular location">
    <subcellularLocation>
        <location evidence="2">Cytoplasm</location>
    </subcellularLocation>
</comment>
<dbReference type="AlphaFoldDB" id="A0A1G5W969"/>
<keyword evidence="2" id="KW-0678">Repressor</keyword>
<dbReference type="PANTHER" id="PTHR21043">
    <property type="entry name" value="IOJAP SUPERFAMILY ORTHOLOG"/>
    <property type="match status" value="1"/>
</dbReference>
<proteinExistence type="inferred from homology"/>
<dbReference type="GO" id="GO:0005737">
    <property type="term" value="C:cytoplasm"/>
    <property type="evidence" value="ECO:0007669"/>
    <property type="project" value="UniProtKB-SubCell"/>
</dbReference>
<dbReference type="GeneID" id="87756233"/>
<dbReference type="Gene3D" id="3.30.460.10">
    <property type="entry name" value="Beta Polymerase, domain 2"/>
    <property type="match status" value="1"/>
</dbReference>
<dbReference type="InterPro" id="IPR004394">
    <property type="entry name" value="Iojap/RsfS/C7orf30"/>
</dbReference>
<gene>
    <name evidence="2" type="primary">rsfS</name>
    <name evidence="3" type="ORF">SAMN02910343_01220</name>
</gene>
<dbReference type="NCBIfam" id="TIGR00090">
    <property type="entry name" value="rsfS_iojap_ybeB"/>
    <property type="match status" value="1"/>
</dbReference>
<evidence type="ECO:0000313" key="4">
    <source>
        <dbReference type="Proteomes" id="UP000199689"/>
    </source>
</evidence>
<keyword evidence="4" id="KW-1185">Reference proteome</keyword>
<comment type="similarity">
    <text evidence="1 2">Belongs to the Iojap/RsfS family.</text>
</comment>
<dbReference type="STRING" id="209880.SAMN02910343_01220"/>